<protein>
    <recommendedName>
        <fullName evidence="3">DUF1444 family protein</fullName>
    </recommendedName>
</protein>
<reference evidence="1 2" key="1">
    <citation type="submission" date="2019-02" db="EMBL/GenBank/DDBJ databases">
        <title>Deep-cultivation of Planctomycetes and their phenomic and genomic characterization uncovers novel biology.</title>
        <authorList>
            <person name="Wiegand S."/>
            <person name="Jogler M."/>
            <person name="Boedeker C."/>
            <person name="Pinto D."/>
            <person name="Vollmers J."/>
            <person name="Rivas-Marin E."/>
            <person name="Kohn T."/>
            <person name="Peeters S.H."/>
            <person name="Heuer A."/>
            <person name="Rast P."/>
            <person name="Oberbeckmann S."/>
            <person name="Bunk B."/>
            <person name="Jeske O."/>
            <person name="Meyerdierks A."/>
            <person name="Storesund J.E."/>
            <person name="Kallscheuer N."/>
            <person name="Luecker S."/>
            <person name="Lage O.M."/>
            <person name="Pohl T."/>
            <person name="Merkel B.J."/>
            <person name="Hornburger P."/>
            <person name="Mueller R.-W."/>
            <person name="Bruemmer F."/>
            <person name="Labrenz M."/>
            <person name="Spormann A.M."/>
            <person name="Op Den Camp H."/>
            <person name="Overmann J."/>
            <person name="Amann R."/>
            <person name="Jetten M.S.M."/>
            <person name="Mascher T."/>
            <person name="Medema M.H."/>
            <person name="Devos D.P."/>
            <person name="Kaster A.-K."/>
            <person name="Ovreas L."/>
            <person name="Rohde M."/>
            <person name="Galperin M.Y."/>
            <person name="Jogler C."/>
        </authorList>
    </citation>
    <scope>NUCLEOTIDE SEQUENCE [LARGE SCALE GENOMIC DNA]</scope>
    <source>
        <strain evidence="1 2">Enr8</strain>
    </source>
</reference>
<dbReference type="OrthoDB" id="259915at2"/>
<comment type="caution">
    <text evidence="1">The sequence shown here is derived from an EMBL/GenBank/DDBJ whole genome shotgun (WGS) entry which is preliminary data.</text>
</comment>
<proteinExistence type="predicted"/>
<evidence type="ECO:0000313" key="1">
    <source>
        <dbReference type="EMBL" id="TWT38781.1"/>
    </source>
</evidence>
<gene>
    <name evidence="1" type="ORF">Enr8_04750</name>
</gene>
<dbReference type="Pfam" id="PF07285">
    <property type="entry name" value="DUF1444"/>
    <property type="match status" value="1"/>
</dbReference>
<dbReference type="InterPro" id="IPR010838">
    <property type="entry name" value="DUF1444"/>
</dbReference>
<organism evidence="1 2">
    <name type="scientific">Blastopirellula retiformator</name>
    <dbReference type="NCBI Taxonomy" id="2527970"/>
    <lineage>
        <taxon>Bacteria</taxon>
        <taxon>Pseudomonadati</taxon>
        <taxon>Planctomycetota</taxon>
        <taxon>Planctomycetia</taxon>
        <taxon>Pirellulales</taxon>
        <taxon>Pirellulaceae</taxon>
        <taxon>Blastopirellula</taxon>
    </lineage>
</organism>
<keyword evidence="2" id="KW-1185">Reference proteome</keyword>
<evidence type="ECO:0008006" key="3">
    <source>
        <dbReference type="Google" id="ProtNLM"/>
    </source>
</evidence>
<name>A0A5C5VL67_9BACT</name>
<dbReference type="EMBL" id="SJPF01000001">
    <property type="protein sequence ID" value="TWT38781.1"/>
    <property type="molecule type" value="Genomic_DNA"/>
</dbReference>
<sequence>MGMFDFLFGPSKQDRFAQSLIDRIRQAGETKEIVFHKEEFQLRFYEDGEEAGIANLNNLYAEYCSIAKVDRDEFLSQATRALLSYRKEVPEDFEDARHDVRPVVRSKAYFEMLRLEQYFRGGTPLNLPYVEIGQHLLAAPVYDLPESIRAIDQELLDTWSVSLYEVMEIARQNLEDAEFVVGVVGEKLYALASGDSYDAARMLLVDHITEFNLEGAPIAVAPNRDSLIIVGSDDDDGLAMMLDLIEQSISDPRPVSAIPVRLVDGEWETWLPEPSHPLYGRFREFQVQSLLGEYEEQKAMLEGVFEETGTDIFVASYTAIQRNESGEIVTYCVWTRDVNGLLPKTDFVLFGDPGRLGTVASASWDKVESIVGDLMEDLETYPPRYRVSEFPSAEQLEKLGHDDRISA</sequence>
<dbReference type="RefSeq" id="WP_146429009.1">
    <property type="nucleotide sequence ID" value="NZ_SJPF01000001.1"/>
</dbReference>
<dbReference type="Proteomes" id="UP000318878">
    <property type="component" value="Unassembled WGS sequence"/>
</dbReference>
<evidence type="ECO:0000313" key="2">
    <source>
        <dbReference type="Proteomes" id="UP000318878"/>
    </source>
</evidence>
<accession>A0A5C5VL67</accession>
<dbReference type="AlphaFoldDB" id="A0A5C5VL67"/>